<dbReference type="AlphaFoldDB" id="A0A2S9PZ03"/>
<dbReference type="OrthoDB" id="4241837at2"/>
<organism evidence="1 2">
    <name type="scientific">Streptomyces solincola</name>
    <dbReference type="NCBI Taxonomy" id="2100817"/>
    <lineage>
        <taxon>Bacteria</taxon>
        <taxon>Bacillati</taxon>
        <taxon>Actinomycetota</taxon>
        <taxon>Actinomycetes</taxon>
        <taxon>Kitasatosporales</taxon>
        <taxon>Streptomycetaceae</taxon>
        <taxon>Streptomyces</taxon>
    </lineage>
</organism>
<dbReference type="Proteomes" id="UP000239322">
    <property type="component" value="Unassembled WGS sequence"/>
</dbReference>
<evidence type="ECO:0000313" key="1">
    <source>
        <dbReference type="EMBL" id="PRH79659.1"/>
    </source>
</evidence>
<dbReference type="RefSeq" id="WP_105868242.1">
    <property type="nucleotide sequence ID" value="NZ_PVLV01000107.1"/>
</dbReference>
<dbReference type="EMBL" id="PVLV01000107">
    <property type="protein sequence ID" value="PRH79659.1"/>
    <property type="molecule type" value="Genomic_DNA"/>
</dbReference>
<gene>
    <name evidence="1" type="ORF">C6N75_08485</name>
</gene>
<protein>
    <submittedName>
        <fullName evidence="1">Carbohydrate ABC transporter</fullName>
    </submittedName>
</protein>
<evidence type="ECO:0000313" key="2">
    <source>
        <dbReference type="Proteomes" id="UP000239322"/>
    </source>
</evidence>
<sequence>MSAGRPLTRQEMKANNSRTYLLAQRDDYIRRYGEDLGAYRFLLMLLQTHGSKLHKRGDTTTLRGMAHELNGIFAKYTQPRS</sequence>
<accession>A0A2S9PZ03</accession>
<name>A0A2S9PZ03_9ACTN</name>
<reference evidence="1 2" key="1">
    <citation type="submission" date="2018-03" db="EMBL/GenBank/DDBJ databases">
        <title>Novel Streptomyces sp. from soil.</title>
        <authorList>
            <person name="Tan G.Y.A."/>
            <person name="Lee Z.Y."/>
        </authorList>
    </citation>
    <scope>NUCLEOTIDE SEQUENCE [LARGE SCALE GENOMIC DNA]</scope>
    <source>
        <strain evidence="1 2">ST5x</strain>
    </source>
</reference>
<comment type="caution">
    <text evidence="1">The sequence shown here is derived from an EMBL/GenBank/DDBJ whole genome shotgun (WGS) entry which is preliminary data.</text>
</comment>
<keyword evidence="2" id="KW-1185">Reference proteome</keyword>
<proteinExistence type="predicted"/>